<organism evidence="1">
    <name type="scientific">marine sediment metagenome</name>
    <dbReference type="NCBI Taxonomy" id="412755"/>
    <lineage>
        <taxon>unclassified sequences</taxon>
        <taxon>metagenomes</taxon>
        <taxon>ecological metagenomes</taxon>
    </lineage>
</organism>
<dbReference type="EMBL" id="LAZR01007121">
    <property type="protein sequence ID" value="KKM87301.1"/>
    <property type="molecule type" value="Genomic_DNA"/>
</dbReference>
<dbReference type="AlphaFoldDB" id="A0A0F9LJ92"/>
<proteinExistence type="predicted"/>
<protein>
    <submittedName>
        <fullName evidence="1">Uncharacterized protein</fullName>
    </submittedName>
</protein>
<sequence length="60" mass="6909">MAWEMPHGIGLRYLHGDYICQPGWEASLVLHRPWKRGQAGYITRKALPAPGVEARVVRRR</sequence>
<accession>A0A0F9LJ92</accession>
<gene>
    <name evidence="1" type="ORF">LCGC14_1270320</name>
</gene>
<comment type="caution">
    <text evidence="1">The sequence shown here is derived from an EMBL/GenBank/DDBJ whole genome shotgun (WGS) entry which is preliminary data.</text>
</comment>
<evidence type="ECO:0000313" key="1">
    <source>
        <dbReference type="EMBL" id="KKM87301.1"/>
    </source>
</evidence>
<reference evidence="1" key="1">
    <citation type="journal article" date="2015" name="Nature">
        <title>Complex archaea that bridge the gap between prokaryotes and eukaryotes.</title>
        <authorList>
            <person name="Spang A."/>
            <person name="Saw J.H."/>
            <person name="Jorgensen S.L."/>
            <person name="Zaremba-Niedzwiedzka K."/>
            <person name="Martijn J."/>
            <person name="Lind A.E."/>
            <person name="van Eijk R."/>
            <person name="Schleper C."/>
            <person name="Guy L."/>
            <person name="Ettema T.J."/>
        </authorList>
    </citation>
    <scope>NUCLEOTIDE SEQUENCE</scope>
</reference>
<name>A0A0F9LJ92_9ZZZZ</name>